<dbReference type="AlphaFoldDB" id="A0A9Q4GHR3"/>
<evidence type="ECO:0000256" key="13">
    <source>
        <dbReference type="ARBA" id="ARBA00047989"/>
    </source>
</evidence>
<evidence type="ECO:0000256" key="2">
    <source>
        <dbReference type="ARBA" id="ARBA00001947"/>
    </source>
</evidence>
<dbReference type="GO" id="GO:0005507">
    <property type="term" value="F:copper ion binding"/>
    <property type="evidence" value="ECO:0007669"/>
    <property type="project" value="TreeGrafter"/>
</dbReference>
<evidence type="ECO:0000256" key="14">
    <source>
        <dbReference type="ARBA" id="ARBA00048968"/>
    </source>
</evidence>
<comment type="function">
    <text evidence="4">Purine nucleoside enzyme that catalyzes the phosphorolysis of adenosine and inosine nucleosides, yielding D-ribose 1-phosphate and the respective free bases, adenine and hypoxanthine. Also catalyzes the phosphorolysis of S-methyl-5'-thioadenosine into adenine and S-methyl-5-thio-alpha-D-ribose 1-phosphate. Also has adenosine deaminase activity.</text>
</comment>
<dbReference type="GO" id="GO:0016491">
    <property type="term" value="F:oxidoreductase activity"/>
    <property type="evidence" value="ECO:0007669"/>
    <property type="project" value="UniProtKB-KW"/>
</dbReference>
<dbReference type="InterPro" id="IPR011324">
    <property type="entry name" value="Cytotoxic_necrot_fac-like_cat"/>
</dbReference>
<protein>
    <recommendedName>
        <fullName evidence="16">Purine nucleoside phosphorylase</fullName>
    </recommendedName>
</protein>
<evidence type="ECO:0000256" key="3">
    <source>
        <dbReference type="ARBA" id="ARBA00001973"/>
    </source>
</evidence>
<comment type="cofactor">
    <cofactor evidence="3">
        <name>Cu(2+)</name>
        <dbReference type="ChEBI" id="CHEBI:29036"/>
    </cofactor>
</comment>
<comment type="similarity">
    <text evidence="5 16">Belongs to the purine nucleoside phosphorylase YfiH/LACC1 family.</text>
</comment>
<dbReference type="FunFam" id="3.60.140.10:FF:000003">
    <property type="entry name" value="Polyphenol oxidase"/>
    <property type="match status" value="1"/>
</dbReference>
<keyword evidence="10" id="KW-0862">Zinc</keyword>
<comment type="subunit">
    <text evidence="6">Homodimer.</text>
</comment>
<keyword evidence="7" id="KW-0808">Transferase</keyword>
<dbReference type="EMBL" id="JAPMKU010000001">
    <property type="protein sequence ID" value="MCX7467406.1"/>
    <property type="molecule type" value="Genomic_DNA"/>
</dbReference>
<evidence type="ECO:0000256" key="6">
    <source>
        <dbReference type="ARBA" id="ARBA00011738"/>
    </source>
</evidence>
<name>A0A9Q4GHR3_9CORY</name>
<evidence type="ECO:0000256" key="16">
    <source>
        <dbReference type="RuleBase" id="RU361274"/>
    </source>
</evidence>
<keyword evidence="11" id="KW-0560">Oxidoreductase</keyword>
<evidence type="ECO:0000256" key="4">
    <source>
        <dbReference type="ARBA" id="ARBA00003215"/>
    </source>
</evidence>
<dbReference type="CDD" id="cd16833">
    <property type="entry name" value="YfiH"/>
    <property type="match status" value="1"/>
</dbReference>
<dbReference type="Gene3D" id="3.60.140.10">
    <property type="entry name" value="CNF1/YfiH-like putative cysteine hydrolases"/>
    <property type="match status" value="1"/>
</dbReference>
<evidence type="ECO:0000256" key="12">
    <source>
        <dbReference type="ARBA" id="ARBA00023008"/>
    </source>
</evidence>
<dbReference type="Pfam" id="PF02578">
    <property type="entry name" value="Cu-oxidase_4"/>
    <property type="match status" value="1"/>
</dbReference>
<proteinExistence type="inferred from homology"/>
<dbReference type="InterPro" id="IPR003730">
    <property type="entry name" value="Cu_polyphenol_OxRdtase"/>
</dbReference>
<evidence type="ECO:0000256" key="9">
    <source>
        <dbReference type="ARBA" id="ARBA00022801"/>
    </source>
</evidence>
<dbReference type="GO" id="GO:0016787">
    <property type="term" value="F:hydrolase activity"/>
    <property type="evidence" value="ECO:0007669"/>
    <property type="project" value="UniProtKB-KW"/>
</dbReference>
<dbReference type="Proteomes" id="UP001071478">
    <property type="component" value="Unassembled WGS sequence"/>
</dbReference>
<evidence type="ECO:0000256" key="15">
    <source>
        <dbReference type="ARBA" id="ARBA00049893"/>
    </source>
</evidence>
<keyword evidence="12" id="KW-0186">Copper</keyword>
<keyword evidence="9" id="KW-0378">Hydrolase</keyword>
<comment type="catalytic activity">
    <reaction evidence="14">
        <text>adenosine + phosphate = alpha-D-ribose 1-phosphate + adenine</text>
        <dbReference type="Rhea" id="RHEA:27642"/>
        <dbReference type="ChEBI" id="CHEBI:16335"/>
        <dbReference type="ChEBI" id="CHEBI:16708"/>
        <dbReference type="ChEBI" id="CHEBI:43474"/>
        <dbReference type="ChEBI" id="CHEBI:57720"/>
        <dbReference type="EC" id="2.4.2.1"/>
    </reaction>
    <physiologicalReaction direction="left-to-right" evidence="14">
        <dbReference type="Rhea" id="RHEA:27643"/>
    </physiologicalReaction>
</comment>
<organism evidence="17 18">
    <name type="scientific">Corynebacterium pygosceleis</name>
    <dbReference type="NCBI Taxonomy" id="2800406"/>
    <lineage>
        <taxon>Bacteria</taxon>
        <taxon>Bacillati</taxon>
        <taxon>Actinomycetota</taxon>
        <taxon>Actinomycetes</taxon>
        <taxon>Mycobacteriales</taxon>
        <taxon>Corynebacteriaceae</taxon>
        <taxon>Corynebacterium</taxon>
    </lineage>
</organism>
<sequence length="252" mass="27021">MEFDSARPRDPGAERPVRKVFTTRSGGISVAPFASFNLADHVGDDITAVTANRERLARSIGLPVDRIVWMEQLHTPMVTVVDGPHDGPVPATDALVTTRRDLALAVLTADCVPLLLSDHEAGVIAAVHAGRIGARNGIVPRAVARMVELGARPGRLHVWMGAAVSGANYELPEAMLADLESRLPGVRTRTARGTWGADLRIGLARQLEELGVTHIDADIRCTVADPSFFSHRREGRTGRQAGLIWMPAEAGA</sequence>
<dbReference type="PANTHER" id="PTHR30616:SF2">
    <property type="entry name" value="PURINE NUCLEOSIDE PHOSPHORYLASE LACC1"/>
    <property type="match status" value="1"/>
</dbReference>
<evidence type="ECO:0000256" key="10">
    <source>
        <dbReference type="ARBA" id="ARBA00022833"/>
    </source>
</evidence>
<comment type="catalytic activity">
    <reaction evidence="15">
        <text>S-methyl-5'-thioadenosine + phosphate = 5-(methylsulfanyl)-alpha-D-ribose 1-phosphate + adenine</text>
        <dbReference type="Rhea" id="RHEA:11852"/>
        <dbReference type="ChEBI" id="CHEBI:16708"/>
        <dbReference type="ChEBI" id="CHEBI:17509"/>
        <dbReference type="ChEBI" id="CHEBI:43474"/>
        <dbReference type="ChEBI" id="CHEBI:58533"/>
        <dbReference type="EC" id="2.4.2.28"/>
    </reaction>
    <physiologicalReaction direction="left-to-right" evidence="15">
        <dbReference type="Rhea" id="RHEA:11853"/>
    </physiologicalReaction>
</comment>
<reference evidence="17" key="1">
    <citation type="submission" date="2022-11" db="EMBL/GenBank/DDBJ databases">
        <title>Corynebacterium sp. isolated from Penguins.</title>
        <authorList>
            <person name="Sedlar K."/>
            <person name="Svec P."/>
        </authorList>
    </citation>
    <scope>NUCLEOTIDE SEQUENCE</scope>
    <source>
        <strain evidence="17">P7374</strain>
    </source>
</reference>
<evidence type="ECO:0000256" key="5">
    <source>
        <dbReference type="ARBA" id="ARBA00007353"/>
    </source>
</evidence>
<evidence type="ECO:0000256" key="8">
    <source>
        <dbReference type="ARBA" id="ARBA00022723"/>
    </source>
</evidence>
<dbReference type="SUPFAM" id="SSF64438">
    <property type="entry name" value="CNF1/YfiH-like putative cysteine hydrolases"/>
    <property type="match status" value="1"/>
</dbReference>
<evidence type="ECO:0000313" key="17">
    <source>
        <dbReference type="EMBL" id="MCX7467406.1"/>
    </source>
</evidence>
<dbReference type="NCBIfam" id="TIGR00726">
    <property type="entry name" value="peptidoglycan editing factor PgeF"/>
    <property type="match status" value="1"/>
</dbReference>
<dbReference type="GO" id="GO:0017061">
    <property type="term" value="F:S-methyl-5-thioadenosine phosphorylase activity"/>
    <property type="evidence" value="ECO:0007669"/>
    <property type="project" value="UniProtKB-EC"/>
</dbReference>
<evidence type="ECO:0000256" key="11">
    <source>
        <dbReference type="ARBA" id="ARBA00023002"/>
    </source>
</evidence>
<comment type="catalytic activity">
    <reaction evidence="13">
        <text>adenosine + H2O + H(+) = inosine + NH4(+)</text>
        <dbReference type="Rhea" id="RHEA:24408"/>
        <dbReference type="ChEBI" id="CHEBI:15377"/>
        <dbReference type="ChEBI" id="CHEBI:15378"/>
        <dbReference type="ChEBI" id="CHEBI:16335"/>
        <dbReference type="ChEBI" id="CHEBI:17596"/>
        <dbReference type="ChEBI" id="CHEBI:28938"/>
        <dbReference type="EC" id="3.5.4.4"/>
    </reaction>
    <physiologicalReaction direction="left-to-right" evidence="13">
        <dbReference type="Rhea" id="RHEA:24409"/>
    </physiologicalReaction>
</comment>
<evidence type="ECO:0000313" key="18">
    <source>
        <dbReference type="Proteomes" id="UP001071478"/>
    </source>
</evidence>
<comment type="caution">
    <text evidence="17">The sequence shown here is derived from an EMBL/GenBank/DDBJ whole genome shotgun (WGS) entry which is preliminary data.</text>
</comment>
<dbReference type="InterPro" id="IPR038371">
    <property type="entry name" value="Cu_polyphenol_OxRdtase_sf"/>
</dbReference>
<comment type="cofactor">
    <cofactor evidence="2">
        <name>Zn(2+)</name>
        <dbReference type="ChEBI" id="CHEBI:29105"/>
    </cofactor>
</comment>
<evidence type="ECO:0000256" key="1">
    <source>
        <dbReference type="ARBA" id="ARBA00000553"/>
    </source>
</evidence>
<evidence type="ECO:0000256" key="7">
    <source>
        <dbReference type="ARBA" id="ARBA00022679"/>
    </source>
</evidence>
<accession>A0A9Q4GHR3</accession>
<dbReference type="RefSeq" id="WP_248167044.1">
    <property type="nucleotide sequence ID" value="NZ_JALNJA010000001.1"/>
</dbReference>
<keyword evidence="8" id="KW-0479">Metal-binding</keyword>
<dbReference type="PANTHER" id="PTHR30616">
    <property type="entry name" value="UNCHARACTERIZED PROTEIN YFIH"/>
    <property type="match status" value="1"/>
</dbReference>
<comment type="catalytic activity">
    <reaction evidence="1">
        <text>inosine + phosphate = alpha-D-ribose 1-phosphate + hypoxanthine</text>
        <dbReference type="Rhea" id="RHEA:27646"/>
        <dbReference type="ChEBI" id="CHEBI:17368"/>
        <dbReference type="ChEBI" id="CHEBI:17596"/>
        <dbReference type="ChEBI" id="CHEBI:43474"/>
        <dbReference type="ChEBI" id="CHEBI:57720"/>
        <dbReference type="EC" id="2.4.2.1"/>
    </reaction>
    <physiologicalReaction direction="left-to-right" evidence="1">
        <dbReference type="Rhea" id="RHEA:27647"/>
    </physiologicalReaction>
</comment>
<gene>
    <name evidence="17" type="primary">pgeF</name>
    <name evidence="17" type="ORF">OS129_00725</name>
</gene>